<accession>I4DCI6</accession>
<reference evidence="2 3" key="1">
    <citation type="journal article" date="2012" name="J. Bacteriol.">
        <title>Complete genome sequences of Desulfosporosinus orientis DSM765T, Desulfosporosinus youngiae DSM17734T, Desulfosporosinus meridiei DSM13257T, and Desulfosporosinus acidiphilus DSM22704T.</title>
        <authorList>
            <person name="Pester M."/>
            <person name="Brambilla E."/>
            <person name="Alazard D."/>
            <person name="Rattei T."/>
            <person name="Weinmaier T."/>
            <person name="Han J."/>
            <person name="Lucas S."/>
            <person name="Lapidus A."/>
            <person name="Cheng J.F."/>
            <person name="Goodwin L."/>
            <person name="Pitluck S."/>
            <person name="Peters L."/>
            <person name="Ovchinnikova G."/>
            <person name="Teshima H."/>
            <person name="Detter J.C."/>
            <person name="Han C.S."/>
            <person name="Tapia R."/>
            <person name="Land M.L."/>
            <person name="Hauser L."/>
            <person name="Kyrpides N.C."/>
            <person name="Ivanova N.N."/>
            <person name="Pagani I."/>
            <person name="Huntmann M."/>
            <person name="Wei C.L."/>
            <person name="Davenport K.W."/>
            <person name="Daligault H."/>
            <person name="Chain P.S."/>
            <person name="Chen A."/>
            <person name="Mavromatis K."/>
            <person name="Markowitz V."/>
            <person name="Szeto E."/>
            <person name="Mikhailova N."/>
            <person name="Pati A."/>
            <person name="Wagner M."/>
            <person name="Woyke T."/>
            <person name="Ollivier B."/>
            <person name="Klenk H.P."/>
            <person name="Spring S."/>
            <person name="Loy A."/>
        </authorList>
    </citation>
    <scope>NUCLEOTIDE SEQUENCE [LARGE SCALE GENOMIC DNA]</scope>
    <source>
        <strain evidence="3">DSM 22704 / JCM 16185 / SJ4</strain>
    </source>
</reference>
<organism evidence="2 3">
    <name type="scientific">Desulfosporosinus acidiphilus (strain DSM 22704 / JCM 16185 / SJ4)</name>
    <dbReference type="NCBI Taxonomy" id="646529"/>
    <lineage>
        <taxon>Bacteria</taxon>
        <taxon>Bacillati</taxon>
        <taxon>Bacillota</taxon>
        <taxon>Clostridia</taxon>
        <taxon>Eubacteriales</taxon>
        <taxon>Desulfitobacteriaceae</taxon>
        <taxon>Desulfosporosinus</taxon>
    </lineage>
</organism>
<dbReference type="KEGG" id="dai:Desaci_4676"/>
<dbReference type="GO" id="GO:0016787">
    <property type="term" value="F:hydrolase activity"/>
    <property type="evidence" value="ECO:0007669"/>
    <property type="project" value="UniProtKB-KW"/>
</dbReference>
<feature type="domain" description="Calcineurin-like phosphoesterase" evidence="1">
    <location>
        <begin position="55"/>
        <end position="265"/>
    </location>
</feature>
<dbReference type="Gene3D" id="3.60.21.10">
    <property type="match status" value="1"/>
</dbReference>
<proteinExistence type="predicted"/>
<evidence type="ECO:0000313" key="3">
    <source>
        <dbReference type="Proteomes" id="UP000002892"/>
    </source>
</evidence>
<dbReference type="AlphaFoldDB" id="I4DCI6"/>
<dbReference type="RefSeq" id="WP_014829490.1">
    <property type="nucleotide sequence ID" value="NC_018068.1"/>
</dbReference>
<keyword evidence="2" id="KW-0378">Hydrolase</keyword>
<gene>
    <name evidence="2" type="ordered locus">Desaci_4676</name>
</gene>
<keyword evidence="3" id="KW-1185">Reference proteome</keyword>
<dbReference type="InterPro" id="IPR051918">
    <property type="entry name" value="STPP_CPPED1"/>
</dbReference>
<dbReference type="eggNOG" id="COG1409">
    <property type="taxonomic scope" value="Bacteria"/>
</dbReference>
<dbReference type="InterPro" id="IPR029052">
    <property type="entry name" value="Metallo-depent_PP-like"/>
</dbReference>
<dbReference type="HOGENOM" id="CLU_054708_1_0_9"/>
<evidence type="ECO:0000313" key="2">
    <source>
        <dbReference type="EMBL" id="AFM43510.1"/>
    </source>
</evidence>
<sequence length="338" mass="38961">MPTRRDFLKSLAGFGAGSLLSWNLMLPKVAVSQLFKAEQTADTQDIPNTQTSKLSFVVVSDIHIGRLNAIHHFSALLQDNFYSKPDAMVVVGDLGDGVERDYNLLNHELLRHKMVIDYPIFWTIGNHEFYGSFYKNGFWSPRTFPNDETEDQAVNRFLTFAKRDKIYSDTWIKGFHFLFLGTEKSRMSDRRYLDSAFLSSTQLDWLESALSIEQKPSKPVFVFLHQPIPYTTLGGLQRGYVIQWRRLNDILSQHPEVILFNGHTHFKIDYINMVSKENYNIVNSSSLAYPIDRKRHHILNSAPGFVVDVYDEKVVIRGKEYLTRDWISGAEINVPMAT</sequence>
<dbReference type="PANTHER" id="PTHR43143">
    <property type="entry name" value="METALLOPHOSPHOESTERASE, CALCINEURIN SUPERFAMILY"/>
    <property type="match status" value="1"/>
</dbReference>
<dbReference type="InterPro" id="IPR006311">
    <property type="entry name" value="TAT_signal"/>
</dbReference>
<dbReference type="Proteomes" id="UP000002892">
    <property type="component" value="Chromosome"/>
</dbReference>
<dbReference type="PROSITE" id="PS51318">
    <property type="entry name" value="TAT"/>
    <property type="match status" value="1"/>
</dbReference>
<evidence type="ECO:0000259" key="1">
    <source>
        <dbReference type="Pfam" id="PF00149"/>
    </source>
</evidence>
<dbReference type="STRING" id="646529.Desaci_4676"/>
<dbReference type="PANTHER" id="PTHR43143:SF1">
    <property type="entry name" value="SERINE_THREONINE-PROTEIN PHOSPHATASE CPPED1"/>
    <property type="match status" value="1"/>
</dbReference>
<dbReference type="InterPro" id="IPR004843">
    <property type="entry name" value="Calcineurin-like_PHP"/>
</dbReference>
<protein>
    <submittedName>
        <fullName evidence="2">Putative phosphohydrolase</fullName>
    </submittedName>
</protein>
<dbReference type="EMBL" id="CP003639">
    <property type="protein sequence ID" value="AFM43510.1"/>
    <property type="molecule type" value="Genomic_DNA"/>
</dbReference>
<dbReference type="OrthoDB" id="1645838at2"/>
<dbReference type="Pfam" id="PF00149">
    <property type="entry name" value="Metallophos"/>
    <property type="match status" value="1"/>
</dbReference>
<dbReference type="SUPFAM" id="SSF56300">
    <property type="entry name" value="Metallo-dependent phosphatases"/>
    <property type="match status" value="1"/>
</dbReference>
<name>I4DCI6_DESAJ</name>